<comment type="cofactor">
    <cofactor evidence="10">
        <name>Zn(2+)</name>
        <dbReference type="ChEBI" id="CHEBI:29105"/>
    </cofactor>
    <text evidence="10">Binds 1 zinc ion per subunit.</text>
</comment>
<keyword evidence="3 10" id="KW-0436">Ligase</keyword>
<sequence>MSENKVNYKETICLPQTTFPMKGNLVNKEPERLQRWEESKIYDRILAKRRESGAPRYVLHDGPPFANGDVHMGTALNKVLKDFVVKSKSMAGYEVPYVPGWDCHGLPIEFKVLQDARGKEPAEIRTLCQEFAEKWIEIQKASFRRLGVFGDWDNPYLTMAPSYEADILRVFAKLVEKDRVYLSKKPVQWSYGARTALAEAEVEYQDKKSTAVYVPFALLGGDWTGFSLVIWTTTPWTLPSNQGIALHERFVYVAGTFEKDGASKKLIIARDLVEQFGAKTGWKAAGDLRELSGSELEGLEAQHPFLDRTSKVIFGSFVTAETGTGAVHIAPGHGADDYVAGLANGLEVLSPVDDDGKFTDECGVDELVGQHVFQSNERIVEMLAERDSLLGSETYEHQYPFCWRSKTPIIFRAVEQFFISLEGIREKAMTEIDRVQWLPHWGRNRIYGTVESRPDWCISRQRTWGVPLPVFFTPEGEALLDADLIAKIADIVAEKGTNVWFEKSDAEWVAELGLPEGSKKATDTLDVWIDSGSSHVAVMEKNEDVGVPADLYLEATDQHRGWFQSSLMLSVGYRDLAPYKTVMTHGFVVDKDTGKKTSKSDAKKKGKPTDAAHFYNKYGADILRLWVSSVDWQNEVPFGEDLFQQVGDPYRRLRNTFKIVLGNLHGFDPEKHTVEPEQMTLIDRWILERLHAVVSECLQAYEKFEFRKVFSAINQFCAHDLSSLYIDMTKDRLYCDPEDDIRRRASQTALHAIFDSLVRLLAPIIAYTAEEAWEHAGREGSVHEETFPVPDARFGNNEATPLVNRLLEIRDLVQGAIEPLVQAKEFKKNNEARVVLTVPANHPCRDLLQDHLFAKEFFIVAEMVVEEGEELKATASKCDHPMCPRCRCYEPPVEGSELCGRCHEVVGA</sequence>
<dbReference type="Pfam" id="PF08264">
    <property type="entry name" value="Anticodon_1"/>
    <property type="match status" value="1"/>
</dbReference>
<dbReference type="PANTHER" id="PTHR42765">
    <property type="entry name" value="SOLEUCYL-TRNA SYNTHETASE"/>
    <property type="match status" value="1"/>
</dbReference>
<organism evidence="13 14">
    <name type="scientific">Roseibacillus ishigakijimensis</name>
    <dbReference type="NCBI Taxonomy" id="454146"/>
    <lineage>
        <taxon>Bacteria</taxon>
        <taxon>Pseudomonadati</taxon>
        <taxon>Verrucomicrobiota</taxon>
        <taxon>Verrucomicrobiia</taxon>
        <taxon>Verrucomicrobiales</taxon>
        <taxon>Verrucomicrobiaceae</taxon>
        <taxon>Roseibacillus</taxon>
    </lineage>
</organism>
<evidence type="ECO:0000256" key="7">
    <source>
        <dbReference type="ARBA" id="ARBA00023146"/>
    </source>
</evidence>
<feature type="domain" description="Methionyl/Valyl/Leucyl/Isoleucyl-tRNA synthetase anticodon-binding" evidence="12">
    <location>
        <begin position="683"/>
        <end position="835"/>
    </location>
</feature>
<evidence type="ECO:0000256" key="4">
    <source>
        <dbReference type="ARBA" id="ARBA00022741"/>
    </source>
</evidence>
<dbReference type="Gene3D" id="3.90.740.10">
    <property type="entry name" value="Valyl/Leucyl/Isoleucyl-tRNA synthetase, editing domain"/>
    <property type="match status" value="1"/>
</dbReference>
<dbReference type="Gene3D" id="3.40.50.620">
    <property type="entry name" value="HUPs"/>
    <property type="match status" value="2"/>
</dbReference>
<evidence type="ECO:0000256" key="6">
    <source>
        <dbReference type="ARBA" id="ARBA00022917"/>
    </source>
</evidence>
<dbReference type="GO" id="GO:0005829">
    <property type="term" value="C:cytosol"/>
    <property type="evidence" value="ECO:0007669"/>
    <property type="project" value="TreeGrafter"/>
</dbReference>
<dbReference type="SUPFAM" id="SSF52374">
    <property type="entry name" value="Nucleotidylyl transferase"/>
    <property type="match status" value="1"/>
</dbReference>
<dbReference type="InterPro" id="IPR009008">
    <property type="entry name" value="Val/Leu/Ile-tRNA-synth_edit"/>
</dbReference>
<dbReference type="InterPro" id="IPR002301">
    <property type="entry name" value="Ile-tRNA-ligase"/>
</dbReference>
<evidence type="ECO:0000259" key="11">
    <source>
        <dbReference type="Pfam" id="PF00133"/>
    </source>
</evidence>
<comment type="function">
    <text evidence="8 10">Catalyzes the attachment of isoleucine to tRNA(Ile). As IleRS can inadvertently accommodate and process structurally similar amino acids such as valine, to avoid such errors it has two additional distinct tRNA(Ile)-dependent editing activities. One activity is designated as 'pretransfer' editing and involves the hydrolysis of activated Val-AMP. The other activity is designated 'posttransfer' editing and involves deacylation of mischarged Val-tRNA(Ile).</text>
</comment>
<dbReference type="EC" id="6.1.1.5" evidence="10"/>
<dbReference type="GO" id="GO:0006428">
    <property type="term" value="P:isoleucyl-tRNA aminoacylation"/>
    <property type="evidence" value="ECO:0007669"/>
    <property type="project" value="UniProtKB-UniRule"/>
</dbReference>
<evidence type="ECO:0000256" key="1">
    <source>
        <dbReference type="ARBA" id="ARBA00006887"/>
    </source>
</evidence>
<dbReference type="AlphaFoldDB" id="A0A934RJH3"/>
<dbReference type="SUPFAM" id="SSF47323">
    <property type="entry name" value="Anticodon-binding domain of a subclass of class I aminoacyl-tRNA synthetases"/>
    <property type="match status" value="1"/>
</dbReference>
<dbReference type="PANTHER" id="PTHR42765:SF1">
    <property type="entry name" value="ISOLEUCINE--TRNA LIGASE, MITOCHONDRIAL"/>
    <property type="match status" value="1"/>
</dbReference>
<dbReference type="NCBIfam" id="TIGR00392">
    <property type="entry name" value="ileS"/>
    <property type="match status" value="1"/>
</dbReference>
<dbReference type="GO" id="GO:0005524">
    <property type="term" value="F:ATP binding"/>
    <property type="evidence" value="ECO:0007669"/>
    <property type="project" value="UniProtKB-UniRule"/>
</dbReference>
<feature type="binding site" evidence="10">
    <location>
        <position position="554"/>
    </location>
    <ligand>
        <name>L-isoleucyl-5'-AMP</name>
        <dbReference type="ChEBI" id="CHEBI:178002"/>
    </ligand>
</feature>
<dbReference type="InterPro" id="IPR033708">
    <property type="entry name" value="Anticodon_Ile_BEm"/>
</dbReference>
<feature type="short sequence motif" description="'KMSKS' region" evidence="10">
    <location>
        <begin position="596"/>
        <end position="600"/>
    </location>
</feature>
<comment type="catalytic activity">
    <reaction evidence="9 10">
        <text>tRNA(Ile) + L-isoleucine + ATP = L-isoleucyl-tRNA(Ile) + AMP + diphosphate</text>
        <dbReference type="Rhea" id="RHEA:11060"/>
        <dbReference type="Rhea" id="RHEA-COMP:9666"/>
        <dbReference type="Rhea" id="RHEA-COMP:9695"/>
        <dbReference type="ChEBI" id="CHEBI:30616"/>
        <dbReference type="ChEBI" id="CHEBI:33019"/>
        <dbReference type="ChEBI" id="CHEBI:58045"/>
        <dbReference type="ChEBI" id="CHEBI:78442"/>
        <dbReference type="ChEBI" id="CHEBI:78528"/>
        <dbReference type="ChEBI" id="CHEBI:456215"/>
        <dbReference type="EC" id="6.1.1.5"/>
    </reaction>
</comment>
<dbReference type="HAMAP" id="MF_02002">
    <property type="entry name" value="Ile_tRNA_synth_type1"/>
    <property type="match status" value="1"/>
</dbReference>
<keyword evidence="4 10" id="KW-0547">Nucleotide-binding</keyword>
<dbReference type="InterPro" id="IPR002300">
    <property type="entry name" value="aa-tRNA-synth_Ia"/>
</dbReference>
<evidence type="ECO:0000256" key="10">
    <source>
        <dbReference type="HAMAP-Rule" id="MF_02002"/>
    </source>
</evidence>
<dbReference type="Gene3D" id="1.10.730.20">
    <property type="match status" value="1"/>
</dbReference>
<feature type="binding site" evidence="10">
    <location>
        <position position="599"/>
    </location>
    <ligand>
        <name>ATP</name>
        <dbReference type="ChEBI" id="CHEBI:30616"/>
    </ligand>
</feature>
<feature type="binding site" evidence="10">
    <location>
        <position position="883"/>
    </location>
    <ligand>
        <name>Zn(2+)</name>
        <dbReference type="ChEBI" id="CHEBI:29105"/>
    </ligand>
</feature>
<comment type="subunit">
    <text evidence="10">Monomer.</text>
</comment>
<protein>
    <recommendedName>
        <fullName evidence="10">Isoleucine--tRNA ligase</fullName>
        <ecNumber evidence="10">6.1.1.5</ecNumber>
    </recommendedName>
    <alternativeName>
        <fullName evidence="10">Isoleucyl-tRNA synthetase</fullName>
        <shortName evidence="10">IleRS</shortName>
    </alternativeName>
</protein>
<keyword evidence="10" id="KW-0479">Metal-binding</keyword>
<dbReference type="EMBL" id="JAENIO010000001">
    <property type="protein sequence ID" value="MBK1832559.1"/>
    <property type="molecule type" value="Genomic_DNA"/>
</dbReference>
<comment type="domain">
    <text evidence="10">IleRS has two distinct active sites: one for aminoacylation and one for editing. The misactivated valine is translocated from the active site to the editing site, which sterically excludes the correctly activated isoleucine. The single editing site contains two valyl binding pockets, one specific for each substrate (Val-AMP or Val-tRNA(Ile)).</text>
</comment>
<dbReference type="PROSITE" id="PS00178">
    <property type="entry name" value="AA_TRNA_LIGASE_I"/>
    <property type="match status" value="1"/>
</dbReference>
<evidence type="ECO:0000313" key="14">
    <source>
        <dbReference type="Proteomes" id="UP000604083"/>
    </source>
</evidence>
<dbReference type="InterPro" id="IPR001412">
    <property type="entry name" value="aa-tRNA-synth_I_CS"/>
</dbReference>
<dbReference type="GO" id="GO:0004822">
    <property type="term" value="F:isoleucine-tRNA ligase activity"/>
    <property type="evidence" value="ECO:0007669"/>
    <property type="project" value="UniProtKB-UniRule"/>
</dbReference>
<dbReference type="InterPro" id="IPR014729">
    <property type="entry name" value="Rossmann-like_a/b/a_fold"/>
</dbReference>
<dbReference type="Pfam" id="PF00133">
    <property type="entry name" value="tRNA-synt_1"/>
    <property type="match status" value="1"/>
</dbReference>
<dbReference type="GO" id="GO:0002161">
    <property type="term" value="F:aminoacyl-tRNA deacylase activity"/>
    <property type="evidence" value="ECO:0007669"/>
    <property type="project" value="InterPro"/>
</dbReference>
<feature type="binding site" evidence="10">
    <location>
        <position position="886"/>
    </location>
    <ligand>
        <name>Zn(2+)</name>
        <dbReference type="ChEBI" id="CHEBI:29105"/>
    </ligand>
</feature>
<comment type="caution">
    <text evidence="13">The sequence shown here is derived from an EMBL/GenBank/DDBJ whole genome shotgun (WGS) entry which is preliminary data.</text>
</comment>
<reference evidence="13" key="1">
    <citation type="submission" date="2021-01" db="EMBL/GenBank/DDBJ databases">
        <title>Modified the classification status of verrucomicrobia.</title>
        <authorList>
            <person name="Feng X."/>
        </authorList>
    </citation>
    <scope>NUCLEOTIDE SEQUENCE</scope>
    <source>
        <strain evidence="13">KCTC 12986</strain>
    </source>
</reference>
<keyword evidence="14" id="KW-1185">Reference proteome</keyword>
<keyword evidence="5 10" id="KW-0067">ATP-binding</keyword>
<dbReference type="InterPro" id="IPR009080">
    <property type="entry name" value="tRNAsynth_Ia_anticodon-bd"/>
</dbReference>
<dbReference type="InterPro" id="IPR013155">
    <property type="entry name" value="M/V/L/I-tRNA-synth_anticd-bd"/>
</dbReference>
<comment type="subcellular location">
    <subcellularLocation>
        <location evidence="10">Cytoplasm</location>
    </subcellularLocation>
</comment>
<dbReference type="FunFam" id="3.40.50.620:FF:000092">
    <property type="entry name" value="Isoleucine--tRNA ligase"/>
    <property type="match status" value="1"/>
</dbReference>
<accession>A0A934RJH3</accession>
<dbReference type="Proteomes" id="UP000604083">
    <property type="component" value="Unassembled WGS sequence"/>
</dbReference>
<dbReference type="GO" id="GO:0000049">
    <property type="term" value="F:tRNA binding"/>
    <property type="evidence" value="ECO:0007669"/>
    <property type="project" value="InterPro"/>
</dbReference>
<evidence type="ECO:0000256" key="2">
    <source>
        <dbReference type="ARBA" id="ARBA00022490"/>
    </source>
</evidence>
<keyword evidence="2 10" id="KW-0963">Cytoplasm</keyword>
<keyword evidence="7 10" id="KW-0030">Aminoacyl-tRNA synthetase</keyword>
<evidence type="ECO:0000256" key="5">
    <source>
        <dbReference type="ARBA" id="ARBA00022840"/>
    </source>
</evidence>
<proteinExistence type="inferred from homology"/>
<dbReference type="CDD" id="cd07960">
    <property type="entry name" value="Anticodon_Ia_Ile_BEm"/>
    <property type="match status" value="1"/>
</dbReference>
<feature type="short sequence motif" description="'HIGH' region" evidence="10">
    <location>
        <begin position="64"/>
        <end position="74"/>
    </location>
</feature>
<evidence type="ECO:0000256" key="3">
    <source>
        <dbReference type="ARBA" id="ARBA00022598"/>
    </source>
</evidence>
<comment type="similarity">
    <text evidence="1 10">Belongs to the class-I aminoacyl-tRNA synthetase family. IleS type 1 subfamily.</text>
</comment>
<dbReference type="SUPFAM" id="SSF50677">
    <property type="entry name" value="ValRS/IleRS/LeuRS editing domain"/>
    <property type="match status" value="1"/>
</dbReference>
<evidence type="ECO:0000256" key="8">
    <source>
        <dbReference type="ARBA" id="ARBA00025217"/>
    </source>
</evidence>
<feature type="domain" description="Aminoacyl-tRNA synthetase class Ia" evidence="11">
    <location>
        <begin position="32"/>
        <end position="635"/>
    </location>
</feature>
<keyword evidence="6 10" id="KW-0648">Protein biosynthesis</keyword>
<dbReference type="CDD" id="cd00818">
    <property type="entry name" value="IleRS_core"/>
    <property type="match status" value="1"/>
</dbReference>
<evidence type="ECO:0000259" key="12">
    <source>
        <dbReference type="Pfam" id="PF08264"/>
    </source>
</evidence>
<dbReference type="Gene3D" id="1.10.10.830">
    <property type="entry name" value="Ile-tRNA synthetase CP2 domain-like"/>
    <property type="match status" value="1"/>
</dbReference>
<dbReference type="InterPro" id="IPR050081">
    <property type="entry name" value="Ile-tRNA_ligase"/>
</dbReference>
<name>A0A934RJH3_9BACT</name>
<dbReference type="InterPro" id="IPR023585">
    <property type="entry name" value="Ile-tRNA-ligase_type1"/>
</dbReference>
<evidence type="ECO:0000256" key="9">
    <source>
        <dbReference type="ARBA" id="ARBA00048359"/>
    </source>
</evidence>
<dbReference type="GO" id="GO:0008270">
    <property type="term" value="F:zinc ion binding"/>
    <property type="evidence" value="ECO:0007669"/>
    <property type="project" value="UniProtKB-UniRule"/>
</dbReference>
<keyword evidence="10" id="KW-0862">Zinc</keyword>
<feature type="binding site" evidence="10">
    <location>
        <position position="902"/>
    </location>
    <ligand>
        <name>Zn(2+)</name>
        <dbReference type="ChEBI" id="CHEBI:29105"/>
    </ligand>
</feature>
<dbReference type="PRINTS" id="PR00984">
    <property type="entry name" value="TRNASYNTHILE"/>
</dbReference>
<gene>
    <name evidence="10 13" type="primary">ileS</name>
    <name evidence="13" type="ORF">JIN78_00685</name>
</gene>
<evidence type="ECO:0000313" key="13">
    <source>
        <dbReference type="EMBL" id="MBK1832559.1"/>
    </source>
</evidence>
<dbReference type="RefSeq" id="WP_200389991.1">
    <property type="nucleotide sequence ID" value="NZ_JAENIO010000001.1"/>
</dbReference>
<feature type="binding site" evidence="10">
    <location>
        <position position="899"/>
    </location>
    <ligand>
        <name>Zn(2+)</name>
        <dbReference type="ChEBI" id="CHEBI:29105"/>
    </ligand>
</feature>